<dbReference type="EMBL" id="BIMW01000080">
    <property type="protein sequence ID" value="GCE93835.1"/>
    <property type="molecule type" value="Genomic_DNA"/>
</dbReference>
<dbReference type="Pfam" id="PF00005">
    <property type="entry name" value="ABC_tran"/>
    <property type="match status" value="1"/>
</dbReference>
<keyword evidence="1" id="KW-0547">Nucleotide-binding</keyword>
<dbReference type="Gene3D" id="3.40.50.300">
    <property type="entry name" value="P-loop containing nucleotide triphosphate hydrolases"/>
    <property type="match status" value="1"/>
</dbReference>
<gene>
    <name evidence="4" type="ORF">NIES46_18870</name>
</gene>
<dbReference type="PROSITE" id="PS00211">
    <property type="entry name" value="ABC_TRANSPORTER_1"/>
    <property type="match status" value="1"/>
</dbReference>
<name>A0A5M3T5W1_LIMPL</name>
<dbReference type="PANTHER" id="PTHR43119:SF1">
    <property type="entry name" value="ABC TRANSPORTER DOMAIN-CONTAINING PROTEIN"/>
    <property type="match status" value="1"/>
</dbReference>
<dbReference type="RefSeq" id="WP_006619325.1">
    <property type="nucleotide sequence ID" value="NZ_BIMW01000080.1"/>
</dbReference>
<reference evidence="4 5" key="1">
    <citation type="journal article" date="2019" name="J Genomics">
        <title>The Draft Genome of a Hydrogen-producing Cyanobacterium, Arthrospira platensis NIES-46.</title>
        <authorList>
            <person name="Suzuki S."/>
            <person name="Yamaguchi H."/>
            <person name="Kawachi M."/>
        </authorList>
    </citation>
    <scope>NUCLEOTIDE SEQUENCE [LARGE SCALE GENOMIC DNA]</scope>
    <source>
        <strain evidence="4 5">NIES-46</strain>
    </source>
</reference>
<dbReference type="GeneID" id="301682742"/>
<dbReference type="SUPFAM" id="SSF52540">
    <property type="entry name" value="P-loop containing nucleoside triphosphate hydrolases"/>
    <property type="match status" value="1"/>
</dbReference>
<accession>A0A5M3T5W1</accession>
<evidence type="ECO:0000259" key="3">
    <source>
        <dbReference type="PROSITE" id="PS50893"/>
    </source>
</evidence>
<evidence type="ECO:0000256" key="1">
    <source>
        <dbReference type="ARBA" id="ARBA00022741"/>
    </source>
</evidence>
<dbReference type="SMART" id="SM00382">
    <property type="entry name" value="AAA"/>
    <property type="match status" value="1"/>
</dbReference>
<proteinExistence type="predicted"/>
<dbReference type="InterPro" id="IPR027417">
    <property type="entry name" value="P-loop_NTPase"/>
</dbReference>
<evidence type="ECO:0000313" key="4">
    <source>
        <dbReference type="EMBL" id="GCE93835.1"/>
    </source>
</evidence>
<evidence type="ECO:0000256" key="2">
    <source>
        <dbReference type="ARBA" id="ARBA00022840"/>
    </source>
</evidence>
<dbReference type="PANTHER" id="PTHR43119">
    <property type="entry name" value="ABC TRANSPORT PROTEIN ATP-BINDING COMPONENT-RELATED"/>
    <property type="match status" value="1"/>
</dbReference>
<dbReference type="InterPro" id="IPR003439">
    <property type="entry name" value="ABC_transporter-like_ATP-bd"/>
</dbReference>
<sequence>MAIIEGIKIGCQKIQPSLSSEEAARWLWRDLSFNLEPGIQLGLVGATGTGKSLLLRAIACLDPLDEGEIRYLDRPLSAWNLPLYRSQVIYLHQRPIMFEGSVEANLKAVYQLAINSHRRYDPHQVRDLLETFDRHPDFLYQPATNLSGGESQLVAIIRALQLEPMVLLLDECTASLDPETTHKVEEAIAFWLSANPQRACIWTSHDPQQIQRVTNQQLILSPYVG</sequence>
<dbReference type="GO" id="GO:0005524">
    <property type="term" value="F:ATP binding"/>
    <property type="evidence" value="ECO:0007669"/>
    <property type="project" value="UniProtKB-KW"/>
</dbReference>
<comment type="caution">
    <text evidence="4">The sequence shown here is derived from an EMBL/GenBank/DDBJ whole genome shotgun (WGS) entry which is preliminary data.</text>
</comment>
<dbReference type="InterPro" id="IPR003593">
    <property type="entry name" value="AAA+_ATPase"/>
</dbReference>
<keyword evidence="5" id="KW-1185">Reference proteome</keyword>
<evidence type="ECO:0000313" key="5">
    <source>
        <dbReference type="Proteomes" id="UP000326169"/>
    </source>
</evidence>
<keyword evidence="2 4" id="KW-0067">ATP-binding</keyword>
<dbReference type="Proteomes" id="UP000326169">
    <property type="component" value="Unassembled WGS sequence"/>
</dbReference>
<organism evidence="4 5">
    <name type="scientific">Limnospira platensis NIES-46</name>
    <dbReference type="NCBI Taxonomy" id="1236695"/>
    <lineage>
        <taxon>Bacteria</taxon>
        <taxon>Bacillati</taxon>
        <taxon>Cyanobacteriota</taxon>
        <taxon>Cyanophyceae</taxon>
        <taxon>Oscillatoriophycideae</taxon>
        <taxon>Oscillatoriales</taxon>
        <taxon>Sirenicapillariaceae</taxon>
        <taxon>Limnospira</taxon>
    </lineage>
</organism>
<dbReference type="PROSITE" id="PS50893">
    <property type="entry name" value="ABC_TRANSPORTER_2"/>
    <property type="match status" value="1"/>
</dbReference>
<dbReference type="InterPro" id="IPR017871">
    <property type="entry name" value="ABC_transporter-like_CS"/>
</dbReference>
<feature type="domain" description="ABC transporter" evidence="3">
    <location>
        <begin position="9"/>
        <end position="224"/>
    </location>
</feature>
<protein>
    <submittedName>
        <fullName evidence="4">ABC transporter ATP-binding protein</fullName>
    </submittedName>
</protein>